<dbReference type="AlphaFoldDB" id="A0AAD6SIG0"/>
<accession>A0AAD6SIG0</accession>
<protein>
    <submittedName>
        <fullName evidence="1">Uncharacterized protein</fullName>
    </submittedName>
</protein>
<gene>
    <name evidence="1" type="ORF">C8F04DRAFT_69041</name>
</gene>
<proteinExistence type="predicted"/>
<evidence type="ECO:0000313" key="1">
    <source>
        <dbReference type="EMBL" id="KAJ7028050.1"/>
    </source>
</evidence>
<dbReference type="Proteomes" id="UP001218188">
    <property type="component" value="Unassembled WGS sequence"/>
</dbReference>
<reference evidence="1" key="1">
    <citation type="submission" date="2023-03" db="EMBL/GenBank/DDBJ databases">
        <title>Massive genome expansion in bonnet fungi (Mycena s.s.) driven by repeated elements and novel gene families across ecological guilds.</title>
        <authorList>
            <consortium name="Lawrence Berkeley National Laboratory"/>
            <person name="Harder C.B."/>
            <person name="Miyauchi S."/>
            <person name="Viragh M."/>
            <person name="Kuo A."/>
            <person name="Thoen E."/>
            <person name="Andreopoulos B."/>
            <person name="Lu D."/>
            <person name="Skrede I."/>
            <person name="Drula E."/>
            <person name="Henrissat B."/>
            <person name="Morin E."/>
            <person name="Kohler A."/>
            <person name="Barry K."/>
            <person name="LaButti K."/>
            <person name="Morin E."/>
            <person name="Salamov A."/>
            <person name="Lipzen A."/>
            <person name="Mereny Z."/>
            <person name="Hegedus B."/>
            <person name="Baldrian P."/>
            <person name="Stursova M."/>
            <person name="Weitz H."/>
            <person name="Taylor A."/>
            <person name="Grigoriev I.V."/>
            <person name="Nagy L.G."/>
            <person name="Martin F."/>
            <person name="Kauserud H."/>
        </authorList>
    </citation>
    <scope>NUCLEOTIDE SEQUENCE</scope>
    <source>
        <strain evidence="1">CBHHK200</strain>
    </source>
</reference>
<sequence>MLPSPRESFHPLLLRVPSIAPSCQAVTYAYAELVSSRRPRELLASSPPSPFFLPCHTALSCADSPKCSLAAPSTRCRRRREHVQRGEWDGSGRVALLLRSPSYPIVHRLFSIAAPLTNSYPSLAELPRRAERLTHDVPYHKKRDECYGYG</sequence>
<dbReference type="EMBL" id="JARJCM010000116">
    <property type="protein sequence ID" value="KAJ7028050.1"/>
    <property type="molecule type" value="Genomic_DNA"/>
</dbReference>
<keyword evidence="2" id="KW-1185">Reference proteome</keyword>
<organism evidence="1 2">
    <name type="scientific">Mycena alexandri</name>
    <dbReference type="NCBI Taxonomy" id="1745969"/>
    <lineage>
        <taxon>Eukaryota</taxon>
        <taxon>Fungi</taxon>
        <taxon>Dikarya</taxon>
        <taxon>Basidiomycota</taxon>
        <taxon>Agaricomycotina</taxon>
        <taxon>Agaricomycetes</taxon>
        <taxon>Agaricomycetidae</taxon>
        <taxon>Agaricales</taxon>
        <taxon>Marasmiineae</taxon>
        <taxon>Mycenaceae</taxon>
        <taxon>Mycena</taxon>
    </lineage>
</organism>
<evidence type="ECO:0000313" key="2">
    <source>
        <dbReference type="Proteomes" id="UP001218188"/>
    </source>
</evidence>
<name>A0AAD6SIG0_9AGAR</name>
<comment type="caution">
    <text evidence="1">The sequence shown here is derived from an EMBL/GenBank/DDBJ whole genome shotgun (WGS) entry which is preliminary data.</text>
</comment>